<evidence type="ECO:0000313" key="5">
    <source>
        <dbReference type="EMBL" id="OLN85287.1"/>
    </source>
</evidence>
<dbReference type="SUPFAM" id="SSF54373">
    <property type="entry name" value="FAD-linked reductases, C-terminal domain"/>
    <property type="match status" value="1"/>
</dbReference>
<dbReference type="PANTHER" id="PTHR11552">
    <property type="entry name" value="GLUCOSE-METHANOL-CHOLINE GMC OXIDOREDUCTASE"/>
    <property type="match status" value="1"/>
</dbReference>
<gene>
    <name evidence="5" type="ORF">CCHL11_04336</name>
</gene>
<proteinExistence type="inferred from homology"/>
<dbReference type="Pfam" id="PF00732">
    <property type="entry name" value="GMC_oxred_N"/>
    <property type="match status" value="1"/>
</dbReference>
<dbReference type="PIRSF" id="PIRSF000137">
    <property type="entry name" value="Alcohol_oxidase"/>
    <property type="match status" value="1"/>
</dbReference>
<feature type="binding site" evidence="2">
    <location>
        <position position="217"/>
    </location>
    <ligand>
        <name>FAD</name>
        <dbReference type="ChEBI" id="CHEBI:57692"/>
    </ligand>
</feature>
<protein>
    <submittedName>
        <fullName evidence="5">Putative GMC-type oxidoreductase Mb1310-like protein 2</fullName>
    </submittedName>
</protein>
<accession>A0A1Q8RLV3</accession>
<dbReference type="SUPFAM" id="SSF51905">
    <property type="entry name" value="FAD/NAD(P)-binding domain"/>
    <property type="match status" value="1"/>
</dbReference>
<comment type="similarity">
    <text evidence="1">Belongs to the GMC oxidoreductase family.</text>
</comment>
<dbReference type="InterPro" id="IPR036188">
    <property type="entry name" value="FAD/NAD-bd_sf"/>
</dbReference>
<name>A0A1Q8RLV3_9PEZI</name>
<comment type="caution">
    <text evidence="5">The sequence shown here is derived from an EMBL/GenBank/DDBJ whole genome shotgun (WGS) entry which is preliminary data.</text>
</comment>
<dbReference type="GO" id="GO:0050660">
    <property type="term" value="F:flavin adenine dinucleotide binding"/>
    <property type="evidence" value="ECO:0007669"/>
    <property type="project" value="InterPro"/>
</dbReference>
<feature type="binding site" evidence="2">
    <location>
        <begin position="560"/>
        <end position="561"/>
    </location>
    <ligand>
        <name>FAD</name>
        <dbReference type="ChEBI" id="CHEBI:57692"/>
    </ligand>
</feature>
<dbReference type="OrthoDB" id="269227at2759"/>
<dbReference type="Pfam" id="PF05199">
    <property type="entry name" value="GMC_oxred_C"/>
    <property type="match status" value="1"/>
</dbReference>
<dbReference type="InterPro" id="IPR012132">
    <property type="entry name" value="GMC_OxRdtase"/>
</dbReference>
<comment type="cofactor">
    <cofactor evidence="2">
        <name>FAD</name>
        <dbReference type="ChEBI" id="CHEBI:57692"/>
    </cofactor>
</comment>
<dbReference type="InterPro" id="IPR007867">
    <property type="entry name" value="GMC_OxRtase_C"/>
</dbReference>
<feature type="domain" description="Glucose-methanol-choline oxidoreductase N-terminal" evidence="3">
    <location>
        <begin position="5"/>
        <end position="297"/>
    </location>
</feature>
<sequence length="579" mass="61425">MSSRYDFVIVGGGVAGLVVAARLSEIPDIEVLVLEAGEDQTADPRVSIPALGLSLVNSPSDWRFRTVPQDGLDGRENAIPQGRLLGGSGALNGLSFTITTRSNIGAWASLGNPGWDWSSFNDASKKAYSITSGEGEGPLKLSLPDNAESFWPKTWQDTIRGLGFPSACDPLSGEGVGSSLTPDTVDPETRQRSYAASAYLQSAKSRTNLTVITGALVEKIVFRTDAGEIVAEAVRYNKDGETKTVKAQKEVVLTAGTFNSARLLELSGVGDAELLHRLGIDVVLDNPHVGENLQNHLMVGASFEVLPELDTMDSIVRQEPAAVGAAMEAYGKGSGPFTRSGTSATAQLPLPATDDISQLLDKLSPPKTTATPAFTKAHETYVRSVLASSSEPSAYYLSFPGFALFSKDGAMAPPPAGDEKFFTIGALLAHPLSRGSSHITSESLDSAALAINPAYLSHPLDVEVLARHVQQIEKIAASEPLRSQLKPDGRRYPATSLTDIEQAKNFVRRTAVGAHHFTGTCSMMPRELGGVVDEKLRVHGIRGLRVADASVVPITVRANPQATVYAIAERAADLVKSSL</sequence>
<dbReference type="Gene3D" id="3.30.560.10">
    <property type="entry name" value="Glucose Oxidase, domain 3"/>
    <property type="match status" value="1"/>
</dbReference>
<dbReference type="Gene3D" id="3.50.50.60">
    <property type="entry name" value="FAD/NAD(P)-binding domain"/>
    <property type="match status" value="1"/>
</dbReference>
<dbReference type="STRING" id="708187.A0A1Q8RLV3"/>
<reference evidence="5 6" key="1">
    <citation type="submission" date="2016-11" db="EMBL/GenBank/DDBJ databases">
        <title>Draft Genome Assembly of Colletotrichum chlorophyti a pathogen of herbaceous plants.</title>
        <authorList>
            <person name="Gan P."/>
            <person name="Narusaka M."/>
            <person name="Tsushima A."/>
            <person name="Narusaka Y."/>
            <person name="Takano Y."/>
            <person name="Shirasu K."/>
        </authorList>
    </citation>
    <scope>NUCLEOTIDE SEQUENCE [LARGE SCALE GENOMIC DNA]</scope>
    <source>
        <strain evidence="5 6">NTL11</strain>
    </source>
</reference>
<dbReference type="PANTHER" id="PTHR11552:SF210">
    <property type="entry name" value="GLUCOSE-METHANOL-CHOLINE OXIDOREDUCTASE N-TERMINAL DOMAIN-CONTAINING PROTEIN-RELATED"/>
    <property type="match status" value="1"/>
</dbReference>
<evidence type="ECO:0000259" key="3">
    <source>
        <dbReference type="Pfam" id="PF00732"/>
    </source>
</evidence>
<keyword evidence="2" id="KW-0274">FAD</keyword>
<dbReference type="AlphaFoldDB" id="A0A1Q8RLV3"/>
<evidence type="ECO:0000256" key="2">
    <source>
        <dbReference type="PIRSR" id="PIRSR000137-2"/>
    </source>
</evidence>
<evidence type="ECO:0000313" key="6">
    <source>
        <dbReference type="Proteomes" id="UP000186583"/>
    </source>
</evidence>
<feature type="domain" description="Glucose-methanol-choline oxidoreductase C-terminal" evidence="4">
    <location>
        <begin position="431"/>
        <end position="568"/>
    </location>
</feature>
<dbReference type="GO" id="GO:0016614">
    <property type="term" value="F:oxidoreductase activity, acting on CH-OH group of donors"/>
    <property type="evidence" value="ECO:0007669"/>
    <property type="project" value="InterPro"/>
</dbReference>
<evidence type="ECO:0000259" key="4">
    <source>
        <dbReference type="Pfam" id="PF05199"/>
    </source>
</evidence>
<dbReference type="InterPro" id="IPR000172">
    <property type="entry name" value="GMC_OxRdtase_N"/>
</dbReference>
<keyword evidence="6" id="KW-1185">Reference proteome</keyword>
<evidence type="ECO:0000256" key="1">
    <source>
        <dbReference type="ARBA" id="ARBA00010790"/>
    </source>
</evidence>
<dbReference type="EMBL" id="MPGH01000181">
    <property type="protein sequence ID" value="OLN85287.1"/>
    <property type="molecule type" value="Genomic_DNA"/>
</dbReference>
<keyword evidence="2" id="KW-0285">Flavoprotein</keyword>
<dbReference type="Proteomes" id="UP000186583">
    <property type="component" value="Unassembled WGS sequence"/>
</dbReference>
<organism evidence="5 6">
    <name type="scientific">Colletotrichum chlorophyti</name>
    <dbReference type="NCBI Taxonomy" id="708187"/>
    <lineage>
        <taxon>Eukaryota</taxon>
        <taxon>Fungi</taxon>
        <taxon>Dikarya</taxon>
        <taxon>Ascomycota</taxon>
        <taxon>Pezizomycotina</taxon>
        <taxon>Sordariomycetes</taxon>
        <taxon>Hypocreomycetidae</taxon>
        <taxon>Glomerellales</taxon>
        <taxon>Glomerellaceae</taxon>
        <taxon>Colletotrichum</taxon>
    </lineage>
</organism>